<sequence>MTILTRDGTLKELEKVRKDLALKTNSQHYSHEDRGRAENHSKSLEACRHAFR</sequence>
<evidence type="ECO:0000256" key="1">
    <source>
        <dbReference type="SAM" id="MobiDB-lite"/>
    </source>
</evidence>
<protein>
    <submittedName>
        <fullName evidence="2">Uncharacterized protein</fullName>
    </submittedName>
</protein>
<feature type="compositionally biased region" description="Basic and acidic residues" evidence="1">
    <location>
        <begin position="29"/>
        <end position="52"/>
    </location>
</feature>
<name>A0A0F9HFI3_9ZZZZ</name>
<comment type="caution">
    <text evidence="2">The sequence shown here is derived from an EMBL/GenBank/DDBJ whole genome shotgun (WGS) entry which is preliminary data.</text>
</comment>
<gene>
    <name evidence="2" type="ORF">LCGC14_2004750</name>
</gene>
<evidence type="ECO:0000313" key="2">
    <source>
        <dbReference type="EMBL" id="KKL80435.1"/>
    </source>
</evidence>
<dbReference type="AlphaFoldDB" id="A0A0F9HFI3"/>
<dbReference type="EMBL" id="LAZR01022855">
    <property type="protein sequence ID" value="KKL80435.1"/>
    <property type="molecule type" value="Genomic_DNA"/>
</dbReference>
<accession>A0A0F9HFI3</accession>
<organism evidence="2">
    <name type="scientific">marine sediment metagenome</name>
    <dbReference type="NCBI Taxonomy" id="412755"/>
    <lineage>
        <taxon>unclassified sequences</taxon>
        <taxon>metagenomes</taxon>
        <taxon>ecological metagenomes</taxon>
    </lineage>
</organism>
<reference evidence="2" key="1">
    <citation type="journal article" date="2015" name="Nature">
        <title>Complex archaea that bridge the gap between prokaryotes and eukaryotes.</title>
        <authorList>
            <person name="Spang A."/>
            <person name="Saw J.H."/>
            <person name="Jorgensen S.L."/>
            <person name="Zaremba-Niedzwiedzka K."/>
            <person name="Martijn J."/>
            <person name="Lind A.E."/>
            <person name="van Eijk R."/>
            <person name="Schleper C."/>
            <person name="Guy L."/>
            <person name="Ettema T.J."/>
        </authorList>
    </citation>
    <scope>NUCLEOTIDE SEQUENCE</scope>
</reference>
<feature type="region of interest" description="Disordered" evidence="1">
    <location>
        <begin position="24"/>
        <end position="52"/>
    </location>
</feature>
<proteinExistence type="predicted"/>